<comment type="subcellular location">
    <subcellularLocation>
        <location evidence="1">Membrane</location>
    </subcellularLocation>
</comment>
<dbReference type="Proteomes" id="UP000521017">
    <property type="component" value="Unassembled WGS sequence"/>
</dbReference>
<evidence type="ECO:0000259" key="4">
    <source>
        <dbReference type="Pfam" id="PF01103"/>
    </source>
</evidence>
<dbReference type="EMBL" id="JACHCC010000011">
    <property type="protein sequence ID" value="MBB6501908.1"/>
    <property type="molecule type" value="Genomic_DNA"/>
</dbReference>
<feature type="chain" id="PRO_5030602389" description="Bacterial surface antigen (D15) domain-containing protein" evidence="3">
    <location>
        <begin position="22"/>
        <end position="410"/>
    </location>
</feature>
<gene>
    <name evidence="5" type="ORF">HDF25_004085</name>
</gene>
<dbReference type="GO" id="GO:0019867">
    <property type="term" value="C:outer membrane"/>
    <property type="evidence" value="ECO:0007669"/>
    <property type="project" value="InterPro"/>
</dbReference>
<organism evidence="5 6">
    <name type="scientific">Pedobacter cryoconitis</name>
    <dbReference type="NCBI Taxonomy" id="188932"/>
    <lineage>
        <taxon>Bacteria</taxon>
        <taxon>Pseudomonadati</taxon>
        <taxon>Bacteroidota</taxon>
        <taxon>Sphingobacteriia</taxon>
        <taxon>Sphingobacteriales</taxon>
        <taxon>Sphingobacteriaceae</taxon>
        <taxon>Pedobacter</taxon>
    </lineage>
</organism>
<feature type="domain" description="Bacterial surface antigen (D15)" evidence="4">
    <location>
        <begin position="129"/>
        <end position="394"/>
    </location>
</feature>
<keyword evidence="2" id="KW-0472">Membrane</keyword>
<name>A0A7X0J6M0_9SPHI</name>
<dbReference type="Gene3D" id="2.40.160.50">
    <property type="entry name" value="membrane protein fhac: a member of the omp85/tpsb transporter family"/>
    <property type="match status" value="1"/>
</dbReference>
<evidence type="ECO:0000313" key="6">
    <source>
        <dbReference type="Proteomes" id="UP000521017"/>
    </source>
</evidence>
<evidence type="ECO:0000313" key="5">
    <source>
        <dbReference type="EMBL" id="MBB6501908.1"/>
    </source>
</evidence>
<feature type="signal peptide" evidence="3">
    <location>
        <begin position="1"/>
        <end position="21"/>
    </location>
</feature>
<reference evidence="5 6" key="1">
    <citation type="submission" date="2020-08" db="EMBL/GenBank/DDBJ databases">
        <title>Genomic Encyclopedia of Type Strains, Phase IV (KMG-V): Genome sequencing to study the core and pangenomes of soil and plant-associated prokaryotes.</title>
        <authorList>
            <person name="Whitman W."/>
        </authorList>
    </citation>
    <scope>NUCLEOTIDE SEQUENCE [LARGE SCALE GENOMIC DNA]</scope>
    <source>
        <strain evidence="5 6">M2T3</strain>
    </source>
</reference>
<sequence length="410" mass="45894">MLSIRTLLIVLLISYSSFSFSAIRTGRDTLAYSDTTKIDSSKMRDMGDVLRAIFNKKKNAGHVSTSKKLNISIVPTVGYTYSTGFTAGASSVTTFYTQKDHDKNVSVVNLQAFYDSHEQKTFMTQSNIWAWDDQFKFVTDLRLTKYPDVTYGLGSASKMSNADDLDYDYLRFYQTILKKVTTNFYAGLGYSLDYHSSITETSTPGNTISAFKRYGESPSSRSSGFTMDMLYDSRTNPVNALGGTYANVVFRQNLKSLGSDSKWSSVQIDIRKYFKLSKYSNNVLAFWSYTWLTLNGKPPYLDLPSVGNDTYNNTGRGYAIDRFRGRNMLYLESEYRFGVTRNGLIGGVVFANVQSYPHSVTTTNINNFNPAAGAGIRIKINKHSNTNLGIDYGIGTDHSHGLFVNLGEVF</sequence>
<protein>
    <recommendedName>
        <fullName evidence="4">Bacterial surface antigen (D15) domain-containing protein</fullName>
    </recommendedName>
</protein>
<proteinExistence type="predicted"/>
<comment type="caution">
    <text evidence="5">The sequence shown here is derived from an EMBL/GenBank/DDBJ whole genome shotgun (WGS) entry which is preliminary data.</text>
</comment>
<dbReference type="InterPro" id="IPR000184">
    <property type="entry name" value="Bac_surfAg_D15"/>
</dbReference>
<dbReference type="AlphaFoldDB" id="A0A7X0J6M0"/>
<dbReference type="Pfam" id="PF01103">
    <property type="entry name" value="Omp85"/>
    <property type="match status" value="1"/>
</dbReference>
<evidence type="ECO:0000256" key="3">
    <source>
        <dbReference type="SAM" id="SignalP"/>
    </source>
</evidence>
<accession>A0A7X0J6M0</accession>
<keyword evidence="3" id="KW-0732">Signal</keyword>
<evidence type="ECO:0000256" key="2">
    <source>
        <dbReference type="ARBA" id="ARBA00023136"/>
    </source>
</evidence>
<evidence type="ECO:0000256" key="1">
    <source>
        <dbReference type="ARBA" id="ARBA00004370"/>
    </source>
</evidence>
<dbReference type="RefSeq" id="WP_184628089.1">
    <property type="nucleotide sequence ID" value="NZ_JACHCC010000011.1"/>
</dbReference>